<dbReference type="InterPro" id="IPR011545">
    <property type="entry name" value="DEAD/DEAH_box_helicase_dom"/>
</dbReference>
<sequence>MPFPATRPSVERALAERGYAEPTPVQDAVLQPDAHERDLLVSAQTGSGKTVAFGLALVSTLLGDADRFGAPGEPLALVIAPTRELALQVQRELEWLYAHAGARIASCVGGMDVRREARQLADGCHVVVGTPGRLRDHLERGRLDPSRFRAVVLDEADEMLDLGFREDLEFILDAAPTERRTLLFSATIARDIATLAKRFQHDALRIDTVDKSQPHGDIEYKAVRIAPNEVEHAVVNVLRYFEAPGALVFCHTREAVRRLHGSLVERGFAAVALSGELTQNERTHALQALRDGRARVCVATDVAARGIDLPNLDLVIHADLPKGRESLLHRSGRTGRAGRKGVCILIVPYNRRRRTETMFAQAGIEAVWLGPPAAEDVRKRDQERLIQNPIFTEENSEEDLETARLIMAQHSPEEIASAFVRSFRTRLPEPEELYDAGPSRDTGPSRDSGPAREAPRDRDRDARERPPREPRTTYHPLGEDAGDGEMVWFRMSVGRRNNADPRWLLPIICRRGHVTKKEVGAIRIFDRDTKFQVAEHAAGRFAEAVGKGGKGEDIRIERSEAPSAGPRDAARPRFAERGPAPERAESEAPRPPRSKERFTPAPDRAAERPPSDRPAPRGDRPFGERPSGKAGKPERFAPKGGKPERPDKRKPAEGPKRQHKPNKRKG</sequence>
<dbReference type="PROSITE" id="PS51194">
    <property type="entry name" value="HELICASE_CTER"/>
    <property type="match status" value="1"/>
</dbReference>
<dbReference type="InterPro" id="IPR027417">
    <property type="entry name" value="P-loop_NTPase"/>
</dbReference>
<evidence type="ECO:0000259" key="8">
    <source>
        <dbReference type="PROSITE" id="PS51192"/>
    </source>
</evidence>
<dbReference type="SMART" id="SM00487">
    <property type="entry name" value="DEXDc"/>
    <property type="match status" value="1"/>
</dbReference>
<name>A0AAU7JGG2_9HYPH</name>
<evidence type="ECO:0000256" key="4">
    <source>
        <dbReference type="ARBA" id="ARBA00022840"/>
    </source>
</evidence>
<dbReference type="RefSeq" id="WP_406856226.1">
    <property type="nucleotide sequence ID" value="NZ_CP157484.1"/>
</dbReference>
<dbReference type="GO" id="GO:0005829">
    <property type="term" value="C:cytosol"/>
    <property type="evidence" value="ECO:0007669"/>
    <property type="project" value="TreeGrafter"/>
</dbReference>
<feature type="compositionally biased region" description="Basic residues" evidence="7">
    <location>
        <begin position="657"/>
        <end position="666"/>
    </location>
</feature>
<dbReference type="GO" id="GO:0003676">
    <property type="term" value="F:nucleic acid binding"/>
    <property type="evidence" value="ECO:0007669"/>
    <property type="project" value="InterPro"/>
</dbReference>
<dbReference type="PANTHER" id="PTHR47959:SF1">
    <property type="entry name" value="ATP-DEPENDENT RNA HELICASE DBPA"/>
    <property type="match status" value="1"/>
</dbReference>
<reference evidence="10" key="1">
    <citation type="submission" date="2024-05" db="EMBL/GenBank/DDBJ databases">
        <authorList>
            <person name="Kim S."/>
            <person name="Heo J."/>
            <person name="Choi H."/>
            <person name="Choi Y."/>
            <person name="Kwon S.-W."/>
            <person name="Kim Y."/>
        </authorList>
    </citation>
    <scope>NUCLEOTIDE SEQUENCE</scope>
    <source>
        <strain evidence="10">KACC 23698</strain>
    </source>
</reference>
<evidence type="ECO:0000256" key="1">
    <source>
        <dbReference type="ARBA" id="ARBA00022741"/>
    </source>
</evidence>
<dbReference type="PANTHER" id="PTHR47959">
    <property type="entry name" value="ATP-DEPENDENT RNA HELICASE RHLE-RELATED"/>
    <property type="match status" value="1"/>
</dbReference>
<evidence type="ECO:0000259" key="9">
    <source>
        <dbReference type="PROSITE" id="PS51194"/>
    </source>
</evidence>
<comment type="similarity">
    <text evidence="5 6">Belongs to the DEAD box helicase family.</text>
</comment>
<dbReference type="CDD" id="cd00268">
    <property type="entry name" value="DEADc"/>
    <property type="match status" value="1"/>
</dbReference>
<dbReference type="GO" id="GO:0005524">
    <property type="term" value="F:ATP binding"/>
    <property type="evidence" value="ECO:0007669"/>
    <property type="project" value="UniProtKB-KW"/>
</dbReference>
<feature type="compositionally biased region" description="Basic and acidic residues" evidence="7">
    <location>
        <begin position="568"/>
        <end position="656"/>
    </location>
</feature>
<dbReference type="InterPro" id="IPR012677">
    <property type="entry name" value="Nucleotide-bd_a/b_plait_sf"/>
</dbReference>
<dbReference type="SMART" id="SM00490">
    <property type="entry name" value="HELICc"/>
    <property type="match status" value="1"/>
</dbReference>
<proteinExistence type="inferred from homology"/>
<dbReference type="Pfam" id="PF03880">
    <property type="entry name" value="DbpA"/>
    <property type="match status" value="1"/>
</dbReference>
<dbReference type="InterPro" id="IPR000629">
    <property type="entry name" value="RNA-helicase_DEAD-box_CS"/>
</dbReference>
<feature type="compositionally biased region" description="Basic and acidic residues" evidence="7">
    <location>
        <begin position="549"/>
        <end position="560"/>
    </location>
</feature>
<protein>
    <submittedName>
        <fullName evidence="10">DEAD/DEAH box helicase</fullName>
    </submittedName>
</protein>
<keyword evidence="3 6" id="KW-0347">Helicase</keyword>
<evidence type="ECO:0000256" key="2">
    <source>
        <dbReference type="ARBA" id="ARBA00022801"/>
    </source>
</evidence>
<evidence type="ECO:0000256" key="3">
    <source>
        <dbReference type="ARBA" id="ARBA00022806"/>
    </source>
</evidence>
<dbReference type="InterPro" id="IPR001650">
    <property type="entry name" value="Helicase_C-like"/>
</dbReference>
<evidence type="ECO:0000313" key="10">
    <source>
        <dbReference type="EMBL" id="XBO39383.1"/>
    </source>
</evidence>
<dbReference type="GO" id="GO:0016787">
    <property type="term" value="F:hydrolase activity"/>
    <property type="evidence" value="ECO:0007669"/>
    <property type="project" value="UniProtKB-KW"/>
</dbReference>
<dbReference type="GO" id="GO:0003724">
    <property type="term" value="F:RNA helicase activity"/>
    <property type="evidence" value="ECO:0007669"/>
    <property type="project" value="TreeGrafter"/>
</dbReference>
<dbReference type="Pfam" id="PF00271">
    <property type="entry name" value="Helicase_C"/>
    <property type="match status" value="1"/>
</dbReference>
<evidence type="ECO:0000256" key="5">
    <source>
        <dbReference type="ARBA" id="ARBA00038437"/>
    </source>
</evidence>
<dbReference type="PROSITE" id="PS51192">
    <property type="entry name" value="HELICASE_ATP_BIND_1"/>
    <property type="match status" value="1"/>
</dbReference>
<feature type="compositionally biased region" description="Basic and acidic residues" evidence="7">
    <location>
        <begin position="449"/>
        <end position="472"/>
    </location>
</feature>
<dbReference type="AlphaFoldDB" id="A0AAU7JGG2"/>
<dbReference type="Gene3D" id="3.30.70.330">
    <property type="match status" value="1"/>
</dbReference>
<dbReference type="InterPro" id="IPR044742">
    <property type="entry name" value="DEAD/DEAH_RhlB"/>
</dbReference>
<dbReference type="PROSITE" id="PS00039">
    <property type="entry name" value="DEAD_ATP_HELICASE"/>
    <property type="match status" value="1"/>
</dbReference>
<dbReference type="SUPFAM" id="SSF52540">
    <property type="entry name" value="P-loop containing nucleoside triphosphate hydrolases"/>
    <property type="match status" value="1"/>
</dbReference>
<dbReference type="CDD" id="cd18787">
    <property type="entry name" value="SF2_C_DEAD"/>
    <property type="match status" value="1"/>
</dbReference>
<feature type="region of interest" description="Disordered" evidence="7">
    <location>
        <begin position="430"/>
        <end position="482"/>
    </location>
</feature>
<feature type="domain" description="Helicase ATP-binding" evidence="8">
    <location>
        <begin position="30"/>
        <end position="206"/>
    </location>
</feature>
<dbReference type="Pfam" id="PF00270">
    <property type="entry name" value="DEAD"/>
    <property type="match status" value="1"/>
</dbReference>
<keyword evidence="2 6" id="KW-0378">Hydrolase</keyword>
<dbReference type="Gene3D" id="3.40.50.300">
    <property type="entry name" value="P-loop containing nucleotide triphosphate hydrolases"/>
    <property type="match status" value="2"/>
</dbReference>
<keyword evidence="1 6" id="KW-0547">Nucleotide-binding</keyword>
<dbReference type="EMBL" id="CP157484">
    <property type="protein sequence ID" value="XBO39383.1"/>
    <property type="molecule type" value="Genomic_DNA"/>
</dbReference>
<accession>A0AAU7JGG2</accession>
<keyword evidence="4 6" id="KW-0067">ATP-binding</keyword>
<organism evidence="10">
    <name type="scientific">Alsobacter sp. KACC 23698</name>
    <dbReference type="NCBI Taxonomy" id="3149229"/>
    <lineage>
        <taxon>Bacteria</taxon>
        <taxon>Pseudomonadati</taxon>
        <taxon>Pseudomonadota</taxon>
        <taxon>Alphaproteobacteria</taxon>
        <taxon>Hyphomicrobiales</taxon>
        <taxon>Alsobacteraceae</taxon>
        <taxon>Alsobacter</taxon>
    </lineage>
</organism>
<dbReference type="InterPro" id="IPR005580">
    <property type="entry name" value="DbpA/CsdA_RNA-bd_dom"/>
</dbReference>
<dbReference type="InterPro" id="IPR014001">
    <property type="entry name" value="Helicase_ATP-bd"/>
</dbReference>
<dbReference type="CDD" id="cd12252">
    <property type="entry name" value="RRM_DbpA"/>
    <property type="match status" value="1"/>
</dbReference>
<feature type="domain" description="Helicase C-terminal" evidence="9">
    <location>
        <begin position="236"/>
        <end position="406"/>
    </location>
</feature>
<dbReference type="InterPro" id="IPR050079">
    <property type="entry name" value="DEAD_box_RNA_helicase"/>
</dbReference>
<feature type="region of interest" description="Disordered" evidence="7">
    <location>
        <begin position="544"/>
        <end position="666"/>
    </location>
</feature>
<gene>
    <name evidence="10" type="ORF">ABEG18_00940</name>
</gene>
<evidence type="ECO:0000256" key="6">
    <source>
        <dbReference type="RuleBase" id="RU000492"/>
    </source>
</evidence>
<evidence type="ECO:0000256" key="7">
    <source>
        <dbReference type="SAM" id="MobiDB-lite"/>
    </source>
</evidence>